<sequence length="89" mass="10412">MRKWFKDNYPILVLIAIILSMPILVLNGIKFNTRGQFVQTCATVKIPNEIKPKDQLDFCQCVRNSLNVMEPQEKHQYCLKQFSLSPKKE</sequence>
<evidence type="ECO:0000313" key="2">
    <source>
        <dbReference type="EMBL" id="OUY06586.1"/>
    </source>
</evidence>
<name>A0A1Z9YWK8_9GAMM</name>
<dbReference type="AlphaFoldDB" id="A0A1Z9YWK8"/>
<reference evidence="2 3" key="1">
    <citation type="submission" date="2017-05" db="EMBL/GenBank/DDBJ databases">
        <title>Acinetobacter populi ANC 5415 (= PBJ7), whole genome shotgun sequencing project.</title>
        <authorList>
            <person name="Nemec A."/>
            <person name="Radolfova-Krizova L."/>
        </authorList>
    </citation>
    <scope>NUCLEOTIDE SEQUENCE [LARGE SCALE GENOMIC DNA]</scope>
    <source>
        <strain evidence="2 3">PBJ7</strain>
    </source>
</reference>
<keyword evidence="1" id="KW-1133">Transmembrane helix</keyword>
<feature type="transmembrane region" description="Helical" evidence="1">
    <location>
        <begin position="9"/>
        <end position="29"/>
    </location>
</feature>
<comment type="caution">
    <text evidence="2">The sequence shown here is derived from an EMBL/GenBank/DDBJ whole genome shotgun (WGS) entry which is preliminary data.</text>
</comment>
<proteinExistence type="predicted"/>
<accession>A0A1Z9YWK8</accession>
<gene>
    <name evidence="2" type="ORF">CAP51_11690</name>
</gene>
<dbReference type="EMBL" id="NEXX01000004">
    <property type="protein sequence ID" value="OUY06586.1"/>
    <property type="molecule type" value="Genomic_DNA"/>
</dbReference>
<organism evidence="2 3">
    <name type="scientific">Acinetobacter populi</name>
    <dbReference type="NCBI Taxonomy" id="1582270"/>
    <lineage>
        <taxon>Bacteria</taxon>
        <taxon>Pseudomonadati</taxon>
        <taxon>Pseudomonadota</taxon>
        <taxon>Gammaproteobacteria</taxon>
        <taxon>Moraxellales</taxon>
        <taxon>Moraxellaceae</taxon>
        <taxon>Acinetobacter</taxon>
    </lineage>
</organism>
<keyword evidence="1" id="KW-0472">Membrane</keyword>
<keyword evidence="1" id="KW-0812">Transmembrane</keyword>
<dbReference type="RefSeq" id="WP_087620944.1">
    <property type="nucleotide sequence ID" value="NZ_NEXX01000004.1"/>
</dbReference>
<evidence type="ECO:0000256" key="1">
    <source>
        <dbReference type="SAM" id="Phobius"/>
    </source>
</evidence>
<keyword evidence="3" id="KW-1185">Reference proteome</keyword>
<evidence type="ECO:0000313" key="3">
    <source>
        <dbReference type="Proteomes" id="UP000196536"/>
    </source>
</evidence>
<dbReference type="Proteomes" id="UP000196536">
    <property type="component" value="Unassembled WGS sequence"/>
</dbReference>
<protein>
    <submittedName>
        <fullName evidence="2">Uncharacterized protein</fullName>
    </submittedName>
</protein>